<keyword evidence="1" id="KW-1133">Transmembrane helix</keyword>
<comment type="caution">
    <text evidence="2">The sequence shown here is derived from an EMBL/GenBank/DDBJ whole genome shotgun (WGS) entry which is preliminary data.</text>
</comment>
<dbReference type="Proteomes" id="UP000774570">
    <property type="component" value="Unassembled WGS sequence"/>
</dbReference>
<protein>
    <recommendedName>
        <fullName evidence="4">Sensor histidine kinase</fullName>
    </recommendedName>
</protein>
<organism evidence="2 3">
    <name type="scientific">Actinomadura parmotrematis</name>
    <dbReference type="NCBI Taxonomy" id="2864039"/>
    <lineage>
        <taxon>Bacteria</taxon>
        <taxon>Bacillati</taxon>
        <taxon>Actinomycetota</taxon>
        <taxon>Actinomycetes</taxon>
        <taxon>Streptosporangiales</taxon>
        <taxon>Thermomonosporaceae</taxon>
        <taxon>Actinomadura</taxon>
    </lineage>
</organism>
<proteinExistence type="predicted"/>
<keyword evidence="3" id="KW-1185">Reference proteome</keyword>
<accession>A0ABS7G2E9</accession>
<evidence type="ECO:0000313" key="3">
    <source>
        <dbReference type="Proteomes" id="UP000774570"/>
    </source>
</evidence>
<evidence type="ECO:0000256" key="1">
    <source>
        <dbReference type="SAM" id="Phobius"/>
    </source>
</evidence>
<keyword evidence="1" id="KW-0472">Membrane</keyword>
<sequence length="73" mass="7786">MNSRAVAHQITEAGLRTVATVPMAVVAVVLVPVLLAVAFVLVRGSLRAEAPDRYALQLVQRLAGLVRAARRGR</sequence>
<evidence type="ECO:0008006" key="4">
    <source>
        <dbReference type="Google" id="ProtNLM"/>
    </source>
</evidence>
<feature type="transmembrane region" description="Helical" evidence="1">
    <location>
        <begin position="20"/>
        <end position="42"/>
    </location>
</feature>
<reference evidence="2 3" key="1">
    <citation type="submission" date="2021-07" db="EMBL/GenBank/DDBJ databases">
        <title>Actinomadura sp. PM05-2 isolated from lichen.</title>
        <authorList>
            <person name="Somphong A."/>
            <person name="Phongsopitanun W."/>
            <person name="Tanasupawat S."/>
            <person name="Peongsungnone V."/>
        </authorList>
    </citation>
    <scope>NUCLEOTIDE SEQUENCE [LARGE SCALE GENOMIC DNA]</scope>
    <source>
        <strain evidence="2 3">PM05-2</strain>
    </source>
</reference>
<keyword evidence="1" id="KW-0812">Transmembrane</keyword>
<gene>
    <name evidence="2" type="ORF">K1Y72_30110</name>
</gene>
<dbReference type="RefSeq" id="WP_220169890.1">
    <property type="nucleotide sequence ID" value="NZ_JAIBOA010000025.1"/>
</dbReference>
<dbReference type="EMBL" id="JAIBOA010000025">
    <property type="protein sequence ID" value="MBW8486656.1"/>
    <property type="molecule type" value="Genomic_DNA"/>
</dbReference>
<name>A0ABS7G2E9_9ACTN</name>
<evidence type="ECO:0000313" key="2">
    <source>
        <dbReference type="EMBL" id="MBW8486656.1"/>
    </source>
</evidence>